<protein>
    <submittedName>
        <fullName evidence="1">Uncharacterized protein</fullName>
    </submittedName>
</protein>
<evidence type="ECO:0000313" key="1">
    <source>
        <dbReference type="EMBL" id="MBX65672.1"/>
    </source>
</evidence>
<organism evidence="1">
    <name type="scientific">Rhizophora mucronata</name>
    <name type="common">Asiatic mangrove</name>
    <dbReference type="NCBI Taxonomy" id="61149"/>
    <lineage>
        <taxon>Eukaryota</taxon>
        <taxon>Viridiplantae</taxon>
        <taxon>Streptophyta</taxon>
        <taxon>Embryophyta</taxon>
        <taxon>Tracheophyta</taxon>
        <taxon>Spermatophyta</taxon>
        <taxon>Magnoliopsida</taxon>
        <taxon>eudicotyledons</taxon>
        <taxon>Gunneridae</taxon>
        <taxon>Pentapetalae</taxon>
        <taxon>rosids</taxon>
        <taxon>fabids</taxon>
        <taxon>Malpighiales</taxon>
        <taxon>Rhizophoraceae</taxon>
        <taxon>Rhizophora</taxon>
    </lineage>
</organism>
<dbReference type="EMBL" id="GGEC01085188">
    <property type="protein sequence ID" value="MBX65672.1"/>
    <property type="molecule type" value="Transcribed_RNA"/>
</dbReference>
<name>A0A2P2QF82_RHIMU</name>
<reference evidence="1" key="1">
    <citation type="submission" date="2018-02" db="EMBL/GenBank/DDBJ databases">
        <title>Rhizophora mucronata_Transcriptome.</title>
        <authorList>
            <person name="Meera S.P."/>
            <person name="Sreeshan A."/>
            <person name="Augustine A."/>
        </authorList>
    </citation>
    <scope>NUCLEOTIDE SEQUENCE</scope>
    <source>
        <tissue evidence="1">Leaf</tissue>
    </source>
</reference>
<accession>A0A2P2QF82</accession>
<dbReference type="AlphaFoldDB" id="A0A2P2QF82"/>
<sequence length="32" mass="3640">MVPRQTCVSFITSLRIPEVGGSCQVHNRRLVR</sequence>
<proteinExistence type="predicted"/>